<sequence length="193" mass="21628">MKYIIIFLVTLLAISWAVIVFLVKQQNFYISFGKSVSPTPTPTVVPIQTPTPTPTPPLIIKMELNKKFVIPLKDASGNVVAQVEYTLTDYEITNEIIVSGKKASAISGRKFLIINIKIDNPLDQTIEINTRNYLRLSVNKSNSWVAPDIHNDPVEIQPISTKLTRLGFPIKDTDKDFSLQIGELEGEKEIISF</sequence>
<evidence type="ECO:0000313" key="1">
    <source>
        <dbReference type="EMBL" id="OGM59952.1"/>
    </source>
</evidence>
<comment type="caution">
    <text evidence="1">The sequence shown here is derived from an EMBL/GenBank/DDBJ whole genome shotgun (WGS) entry which is preliminary data.</text>
</comment>
<reference evidence="1 2" key="1">
    <citation type="journal article" date="2016" name="Nat. Commun.">
        <title>Thousands of microbial genomes shed light on interconnected biogeochemical processes in an aquifer system.</title>
        <authorList>
            <person name="Anantharaman K."/>
            <person name="Brown C.T."/>
            <person name="Hug L.A."/>
            <person name="Sharon I."/>
            <person name="Castelle C.J."/>
            <person name="Probst A.J."/>
            <person name="Thomas B.C."/>
            <person name="Singh A."/>
            <person name="Wilkins M.J."/>
            <person name="Karaoz U."/>
            <person name="Brodie E.L."/>
            <person name="Williams K.H."/>
            <person name="Hubbard S.S."/>
            <person name="Banfield J.F."/>
        </authorList>
    </citation>
    <scope>NUCLEOTIDE SEQUENCE [LARGE SCALE GENOMIC DNA]</scope>
</reference>
<organism evidence="1 2">
    <name type="scientific">Candidatus Woesebacteria bacterium RIFCSPLOWO2_01_FULL_39_10</name>
    <dbReference type="NCBI Taxonomy" id="1802516"/>
    <lineage>
        <taxon>Bacteria</taxon>
        <taxon>Candidatus Woeseibacteriota</taxon>
    </lineage>
</organism>
<accession>A0A1F8B7D0</accession>
<protein>
    <recommendedName>
        <fullName evidence="3">DUF4352 domain-containing protein</fullName>
    </recommendedName>
</protein>
<dbReference type="EMBL" id="MGHC01000012">
    <property type="protein sequence ID" value="OGM59952.1"/>
    <property type="molecule type" value="Genomic_DNA"/>
</dbReference>
<dbReference type="STRING" id="1802516.A3A75_00030"/>
<evidence type="ECO:0000313" key="2">
    <source>
        <dbReference type="Proteomes" id="UP000179018"/>
    </source>
</evidence>
<dbReference type="AlphaFoldDB" id="A0A1F8B7D0"/>
<gene>
    <name evidence="1" type="ORF">A3A75_00030</name>
</gene>
<evidence type="ECO:0008006" key="3">
    <source>
        <dbReference type="Google" id="ProtNLM"/>
    </source>
</evidence>
<proteinExistence type="predicted"/>
<name>A0A1F8B7D0_9BACT</name>
<dbReference type="Proteomes" id="UP000179018">
    <property type="component" value="Unassembled WGS sequence"/>
</dbReference>